<sequence>AAGLWFGWSGRSSRRRVTTGPTVKVFGRIQLATMDLSEEEVSLYYLGFSNRTLWPLLHSFPMRVVIRHDSYRAYRRINQRFAQALLPFLRSDDLVWVQDFHLFHLGHELRRLGWQGKLGFFLHVPFPSADVFSILPWAGEVLEALLQYDLVGVHEQRYMRNLIDSLDVELGGESNGDDYCYRGKTARLGVFPIGIDPDAFRPSEYRNTHTLSDELSLANVPDRKLILGVDRLDYTKGIPHRLRIFERLLERHPNLGGKILYVQISSPSRTRVPEYVQEKDQVERLVGQINGRFSEAGWVPIRYLYRSYAQIELAGFYHDADVCLVTPLRDGMNLVAKEFVAAQSDDSPGVLVLSRFAGAASAMKDAVIVNPYDIEGTAEATYRALRMPVGERRRRNRSLQSVVKRDSSQNWSDTFCATLQSI</sequence>
<dbReference type="EMBL" id="CASHTH010002708">
    <property type="protein sequence ID" value="CAI8034023.1"/>
    <property type="molecule type" value="Genomic_DNA"/>
</dbReference>
<name>A0AA35SRI9_GEOBA</name>
<dbReference type="PANTHER" id="PTHR10788">
    <property type="entry name" value="TREHALOSE-6-PHOSPHATE SYNTHASE"/>
    <property type="match status" value="1"/>
</dbReference>
<comment type="caution">
    <text evidence="1">The sequence shown here is derived from an EMBL/GenBank/DDBJ whole genome shotgun (WGS) entry which is preliminary data.</text>
</comment>
<dbReference type="SUPFAM" id="SSF53756">
    <property type="entry name" value="UDP-Glycosyltransferase/glycogen phosphorylase"/>
    <property type="match status" value="1"/>
</dbReference>
<dbReference type="Proteomes" id="UP001174909">
    <property type="component" value="Unassembled WGS sequence"/>
</dbReference>
<dbReference type="Pfam" id="PF00982">
    <property type="entry name" value="Glyco_transf_20"/>
    <property type="match status" value="1"/>
</dbReference>
<organism evidence="1 2">
    <name type="scientific">Geodia barretti</name>
    <name type="common">Barrett's horny sponge</name>
    <dbReference type="NCBI Taxonomy" id="519541"/>
    <lineage>
        <taxon>Eukaryota</taxon>
        <taxon>Metazoa</taxon>
        <taxon>Porifera</taxon>
        <taxon>Demospongiae</taxon>
        <taxon>Heteroscleromorpha</taxon>
        <taxon>Tetractinellida</taxon>
        <taxon>Astrophorina</taxon>
        <taxon>Geodiidae</taxon>
        <taxon>Geodia</taxon>
    </lineage>
</organism>
<feature type="non-terminal residue" evidence="1">
    <location>
        <position position="1"/>
    </location>
</feature>
<dbReference type="InterPro" id="IPR001830">
    <property type="entry name" value="Glyco_trans_20"/>
</dbReference>
<dbReference type="GO" id="GO:0003825">
    <property type="term" value="F:alpha,alpha-trehalose-phosphate synthase (UDP-forming) activity"/>
    <property type="evidence" value="ECO:0007669"/>
    <property type="project" value="TreeGrafter"/>
</dbReference>
<dbReference type="Gene3D" id="3.40.50.2000">
    <property type="entry name" value="Glycogen Phosphorylase B"/>
    <property type="match status" value="2"/>
</dbReference>
<protein>
    <submittedName>
        <fullName evidence="1">Trehalose-6-phosphate synthase</fullName>
    </submittedName>
</protein>
<dbReference type="PANTHER" id="PTHR10788:SF106">
    <property type="entry name" value="BCDNA.GH08860"/>
    <property type="match status" value="1"/>
</dbReference>
<gene>
    <name evidence="1" type="ORF">GBAR_LOCUS19185</name>
</gene>
<dbReference type="CDD" id="cd03788">
    <property type="entry name" value="GT20_TPS"/>
    <property type="match status" value="1"/>
</dbReference>
<proteinExistence type="predicted"/>
<evidence type="ECO:0000313" key="2">
    <source>
        <dbReference type="Proteomes" id="UP001174909"/>
    </source>
</evidence>
<evidence type="ECO:0000313" key="1">
    <source>
        <dbReference type="EMBL" id="CAI8034023.1"/>
    </source>
</evidence>
<accession>A0AA35SRI9</accession>
<dbReference type="AlphaFoldDB" id="A0AA35SRI9"/>
<keyword evidence="2" id="KW-1185">Reference proteome</keyword>
<dbReference type="GO" id="GO:0005992">
    <property type="term" value="P:trehalose biosynthetic process"/>
    <property type="evidence" value="ECO:0007669"/>
    <property type="project" value="InterPro"/>
</dbReference>
<reference evidence="1" key="1">
    <citation type="submission" date="2023-03" db="EMBL/GenBank/DDBJ databases">
        <authorList>
            <person name="Steffen K."/>
            <person name="Cardenas P."/>
        </authorList>
    </citation>
    <scope>NUCLEOTIDE SEQUENCE</scope>
</reference>